<dbReference type="Gene3D" id="3.20.20.80">
    <property type="entry name" value="Glycosidases"/>
    <property type="match status" value="1"/>
</dbReference>
<dbReference type="SUPFAM" id="SSF51445">
    <property type="entry name" value="(Trans)glycosidases"/>
    <property type="match status" value="1"/>
</dbReference>
<protein>
    <recommendedName>
        <fullName evidence="5">Ricin B lectin domain-containing protein</fullName>
    </recommendedName>
</protein>
<gene>
    <name evidence="6" type="ORF">Ae201684_015911</name>
</gene>
<dbReference type="EMBL" id="VJMJ01000237">
    <property type="protein sequence ID" value="KAF0725578.1"/>
    <property type="molecule type" value="Genomic_DNA"/>
</dbReference>
<dbReference type="Pfam" id="PF02055">
    <property type="entry name" value="Glyco_hydro_30"/>
    <property type="match status" value="1"/>
</dbReference>
<sequence>MDGALKNSRVAMGAQYGSVEAPRHQHDVKEETPASRLTNSKLLLAVGATTMIVAGFVATSTTQAPTVQLEKSDISNVAINAPTTVHVVESSYLKGKSSLFHKSSTIKVSKSKKKPSSVIYVDDKQVFQEVLGFGGAFTEASALNLLKLPLDKQEEILHLYFDKKTGAGYTIGRVPMGSSDYSPKSYSFDEVVGDVKLEKFDTNVTHDTETMIPLIRRALKLRPDIRLFLSPWSPPAWMKLPNSHGEYSMTGSAWPNGLNSKYQEAWALYFSKFITAYKNHGVNFWGLTPQNEPMFAAPWDACLYTADFEASFVGDYLGPVIQRDHPGVKILVFDHNRDYVDKWAQAAYTKASKYVDGVAFHWYNNDGRELDGALYYNHLNDTHHLDTSKLLLATEACNCPGVATGNDAWFRAQRYGHDIISDFNNYANGWVDWNLVLDHTGGPNHLNNKCDAPVILNPEGTDYTLQPLYYFIKHFSAFVPPGSRRIATDVQVKYTKPGQHNLFTKYPAAAHFCDGSARQVISRTSDNKLQVHDSDYCIDVVHETFGDKIELVKCIYTSNTYDFTADGQIKLGGKCLSVAHGSLANGATITLDACNGASYQQWTVSASVVTNHANDFCLTAGYAFAQAVAFKTPSNRTVVVVQNENTEDAKFTLNTGDGVVDTVVPQGAIRTFYWDP</sequence>
<dbReference type="InterPro" id="IPR017853">
    <property type="entry name" value="GH"/>
</dbReference>
<dbReference type="PROSITE" id="PS50231">
    <property type="entry name" value="RICIN_B_LECTIN"/>
    <property type="match status" value="1"/>
</dbReference>
<feature type="transmembrane region" description="Helical" evidence="4">
    <location>
        <begin position="42"/>
        <end position="59"/>
    </location>
</feature>
<dbReference type="InterPro" id="IPR033453">
    <property type="entry name" value="Glyco_hydro_30_TIM-barrel"/>
</dbReference>
<keyword evidence="2" id="KW-0732">Signal</keyword>
<keyword evidence="4" id="KW-0472">Membrane</keyword>
<dbReference type="Pfam" id="PF17189">
    <property type="entry name" value="Glyco_hydro_30C"/>
    <property type="match status" value="1"/>
</dbReference>
<dbReference type="InterPro" id="IPR013780">
    <property type="entry name" value="Glyco_hydro_b"/>
</dbReference>
<feature type="domain" description="Ricin B lectin" evidence="5">
    <location>
        <begin position="524"/>
        <end position="654"/>
    </location>
</feature>
<evidence type="ECO:0000313" key="7">
    <source>
        <dbReference type="Proteomes" id="UP000481153"/>
    </source>
</evidence>
<evidence type="ECO:0000259" key="5">
    <source>
        <dbReference type="SMART" id="SM00458"/>
    </source>
</evidence>
<dbReference type="Gene3D" id="2.60.40.1180">
    <property type="entry name" value="Golgi alpha-mannosidase II"/>
    <property type="match status" value="1"/>
</dbReference>
<organism evidence="6 7">
    <name type="scientific">Aphanomyces euteiches</name>
    <dbReference type="NCBI Taxonomy" id="100861"/>
    <lineage>
        <taxon>Eukaryota</taxon>
        <taxon>Sar</taxon>
        <taxon>Stramenopiles</taxon>
        <taxon>Oomycota</taxon>
        <taxon>Saprolegniomycetes</taxon>
        <taxon>Saprolegniales</taxon>
        <taxon>Verrucalvaceae</taxon>
        <taxon>Aphanomyces</taxon>
    </lineage>
</organism>
<name>A0A6G0WE16_9STRA</name>
<dbReference type="InterPro" id="IPR001139">
    <property type="entry name" value="Glyco_hydro_30"/>
</dbReference>
<dbReference type="VEuPathDB" id="FungiDB:AeMF1_021168"/>
<dbReference type="FunFam" id="3.20.20.80:FF:000126">
    <property type="entry name" value="Glucosylceramidase"/>
    <property type="match status" value="1"/>
</dbReference>
<dbReference type="SUPFAM" id="SSF50370">
    <property type="entry name" value="Ricin B-like lectins"/>
    <property type="match status" value="1"/>
</dbReference>
<keyword evidence="4" id="KW-0812">Transmembrane</keyword>
<accession>A0A6G0WE16</accession>
<dbReference type="Gene3D" id="2.80.10.50">
    <property type="match status" value="1"/>
</dbReference>
<dbReference type="GO" id="GO:0016020">
    <property type="term" value="C:membrane"/>
    <property type="evidence" value="ECO:0007669"/>
    <property type="project" value="GOC"/>
</dbReference>
<dbReference type="InterPro" id="IPR033452">
    <property type="entry name" value="GH30_C"/>
</dbReference>
<dbReference type="AlphaFoldDB" id="A0A6G0WE16"/>
<proteinExistence type="inferred from homology"/>
<keyword evidence="7" id="KW-1185">Reference proteome</keyword>
<keyword evidence="3" id="KW-0378">Hydrolase</keyword>
<evidence type="ECO:0000313" key="6">
    <source>
        <dbReference type="EMBL" id="KAF0725578.1"/>
    </source>
</evidence>
<dbReference type="PANTHER" id="PTHR11069">
    <property type="entry name" value="GLUCOSYLCERAMIDASE"/>
    <property type="match status" value="1"/>
</dbReference>
<comment type="caution">
    <text evidence="6">The sequence shown here is derived from an EMBL/GenBank/DDBJ whole genome shotgun (WGS) entry which is preliminary data.</text>
</comment>
<dbReference type="Proteomes" id="UP000481153">
    <property type="component" value="Unassembled WGS sequence"/>
</dbReference>
<keyword evidence="4" id="KW-1133">Transmembrane helix</keyword>
<dbReference type="PRINTS" id="PR00843">
    <property type="entry name" value="GLHYDRLASE30"/>
</dbReference>
<dbReference type="GO" id="GO:0006680">
    <property type="term" value="P:glucosylceramide catabolic process"/>
    <property type="evidence" value="ECO:0007669"/>
    <property type="project" value="TreeGrafter"/>
</dbReference>
<dbReference type="SMART" id="SM00458">
    <property type="entry name" value="RICIN"/>
    <property type="match status" value="1"/>
</dbReference>
<comment type="similarity">
    <text evidence="1">Belongs to the glycosyl hydrolase 30 family.</text>
</comment>
<dbReference type="InterPro" id="IPR000772">
    <property type="entry name" value="Ricin_B_lectin"/>
</dbReference>
<evidence type="ECO:0000256" key="2">
    <source>
        <dbReference type="ARBA" id="ARBA00022729"/>
    </source>
</evidence>
<evidence type="ECO:0000256" key="1">
    <source>
        <dbReference type="ARBA" id="ARBA00005382"/>
    </source>
</evidence>
<dbReference type="GO" id="GO:0004348">
    <property type="term" value="F:glucosylceramidase activity"/>
    <property type="evidence" value="ECO:0007669"/>
    <property type="project" value="InterPro"/>
</dbReference>
<evidence type="ECO:0000256" key="4">
    <source>
        <dbReference type="SAM" id="Phobius"/>
    </source>
</evidence>
<evidence type="ECO:0000256" key="3">
    <source>
        <dbReference type="ARBA" id="ARBA00022801"/>
    </source>
</evidence>
<dbReference type="PANTHER" id="PTHR11069:SF23">
    <property type="entry name" value="LYSOSOMAL ACID GLUCOSYLCERAMIDASE"/>
    <property type="match status" value="1"/>
</dbReference>
<reference evidence="6 7" key="1">
    <citation type="submission" date="2019-07" db="EMBL/GenBank/DDBJ databases">
        <title>Genomics analysis of Aphanomyces spp. identifies a new class of oomycete effector associated with host adaptation.</title>
        <authorList>
            <person name="Gaulin E."/>
        </authorList>
    </citation>
    <scope>NUCLEOTIDE SEQUENCE [LARGE SCALE GENOMIC DNA]</scope>
    <source>
        <strain evidence="6 7">ATCC 201684</strain>
    </source>
</reference>
<dbReference type="InterPro" id="IPR035992">
    <property type="entry name" value="Ricin_B-like_lectins"/>
</dbReference>